<feature type="binding site" evidence="18">
    <location>
        <position position="179"/>
    </location>
    <ligand>
        <name>Zn(2+)</name>
        <dbReference type="ChEBI" id="CHEBI:29105"/>
        <label>1</label>
    </ligand>
</feature>
<keyword evidence="15 19" id="KW-1015">Disulfide bond</keyword>
<keyword evidence="13" id="KW-0177">Collagen degradation</keyword>
<feature type="binding site" evidence="18">
    <location>
        <position position="207"/>
    </location>
    <ligand>
        <name>Zn(2+)</name>
        <dbReference type="ChEBI" id="CHEBI:29105"/>
        <label>1</label>
    </ligand>
</feature>
<feature type="repeat" description="Hemopexin" evidence="20">
    <location>
        <begin position="481"/>
        <end position="525"/>
    </location>
</feature>
<dbReference type="InterPro" id="IPR001818">
    <property type="entry name" value="Pept_M10_metallopeptidase"/>
</dbReference>
<dbReference type="PIRSF" id="PIRSF001191">
    <property type="entry name" value="Peptidase_M10A_matrix"/>
    <property type="match status" value="1"/>
</dbReference>
<dbReference type="SUPFAM" id="SSF50923">
    <property type="entry name" value="Hemopexin-like domain"/>
    <property type="match status" value="1"/>
</dbReference>
<evidence type="ECO:0000313" key="23">
    <source>
        <dbReference type="Ensembl" id="ENSOMYP00000020349.2"/>
    </source>
</evidence>
<dbReference type="Gene3D" id="2.110.10.10">
    <property type="entry name" value="Hemopexin-like domain"/>
    <property type="match status" value="1"/>
</dbReference>
<dbReference type="Pfam" id="PF00045">
    <property type="entry name" value="Hemopexin"/>
    <property type="match status" value="1"/>
</dbReference>
<feature type="domain" description="Fibronectin type-II" evidence="22">
    <location>
        <begin position="229"/>
        <end position="277"/>
    </location>
</feature>
<evidence type="ECO:0000259" key="22">
    <source>
        <dbReference type="PROSITE" id="PS51092"/>
    </source>
</evidence>
<feature type="binding site" evidence="17">
    <location>
        <position position="235"/>
    </location>
    <ligand>
        <name>Zn(2+)</name>
        <dbReference type="ChEBI" id="CHEBI:29105"/>
        <label>2</label>
        <note>catalytic</note>
    </ligand>
</feature>
<feature type="binding site" evidence="18">
    <location>
        <position position="186"/>
    </location>
    <ligand>
        <name>Ca(2+)</name>
        <dbReference type="ChEBI" id="CHEBI:29108"/>
        <label>3</label>
    </ligand>
</feature>
<keyword evidence="10 17" id="KW-0862">Zinc</keyword>
<evidence type="ECO:0000256" key="10">
    <source>
        <dbReference type="ARBA" id="ARBA00022833"/>
    </source>
</evidence>
<gene>
    <name evidence="23" type="primary">LOC110492670</name>
</gene>
<feature type="disulfide bond" evidence="19">
    <location>
        <begin position="364"/>
        <end position="391"/>
    </location>
</feature>
<feature type="disulfide bond" evidence="19">
    <location>
        <begin position="234"/>
        <end position="260"/>
    </location>
</feature>
<comment type="similarity">
    <text evidence="2">Belongs to the peptidase M10A family.</text>
</comment>
<feature type="binding site" evidence="18">
    <location>
        <position position="212"/>
    </location>
    <ligand>
        <name>Ca(2+)</name>
        <dbReference type="ChEBI" id="CHEBI:29108"/>
        <label>1</label>
    </ligand>
</feature>
<evidence type="ECO:0000256" key="4">
    <source>
        <dbReference type="ARBA" id="ARBA00022530"/>
    </source>
</evidence>
<dbReference type="AlphaFoldDB" id="A0A8C7PBZ3"/>
<feature type="binding site" evidence="18">
    <location>
        <position position="212"/>
    </location>
    <ligand>
        <name>Ca(2+)</name>
        <dbReference type="ChEBI" id="CHEBI:29108"/>
        <label>3</label>
    </ligand>
</feature>
<dbReference type="PROSITE" id="PS00023">
    <property type="entry name" value="FN2_1"/>
    <property type="match status" value="1"/>
</dbReference>
<evidence type="ECO:0000256" key="13">
    <source>
        <dbReference type="ARBA" id="ARBA00023105"/>
    </source>
</evidence>
<evidence type="ECO:0000256" key="3">
    <source>
        <dbReference type="ARBA" id="ARBA00022525"/>
    </source>
</evidence>
<feature type="binding site" evidence="18">
    <location>
        <position position="169"/>
    </location>
    <ligand>
        <name>Ca(2+)</name>
        <dbReference type="ChEBI" id="CHEBI:29108"/>
        <label>2</label>
    </ligand>
</feature>
<keyword evidence="4" id="KW-0272">Extracellular matrix</keyword>
<dbReference type="SUPFAM" id="SSF57440">
    <property type="entry name" value="Kringle-like"/>
    <property type="match status" value="3"/>
</dbReference>
<dbReference type="FunFam" id="2.10.10.10:FF:000001">
    <property type="entry name" value="Fibronectin 1a isoform 1"/>
    <property type="match status" value="3"/>
</dbReference>
<feature type="binding site" evidence="18">
    <location>
        <position position="191"/>
    </location>
    <ligand>
        <name>Ca(2+)</name>
        <dbReference type="ChEBI" id="CHEBI:29108"/>
        <label>3</label>
    </ligand>
</feature>
<organism evidence="23 24">
    <name type="scientific">Oncorhynchus mykiss</name>
    <name type="common">Rainbow trout</name>
    <name type="synonym">Salmo gairdneri</name>
    <dbReference type="NCBI Taxonomy" id="8022"/>
    <lineage>
        <taxon>Eukaryota</taxon>
        <taxon>Metazoa</taxon>
        <taxon>Chordata</taxon>
        <taxon>Craniata</taxon>
        <taxon>Vertebrata</taxon>
        <taxon>Euteleostomi</taxon>
        <taxon>Actinopterygii</taxon>
        <taxon>Neopterygii</taxon>
        <taxon>Teleostei</taxon>
        <taxon>Protacanthopterygii</taxon>
        <taxon>Salmoniformes</taxon>
        <taxon>Salmonidae</taxon>
        <taxon>Salmoninae</taxon>
        <taxon>Oncorhynchus</taxon>
    </lineage>
</organism>
<keyword evidence="24" id="KW-1185">Reference proteome</keyword>
<keyword evidence="14" id="KW-0865">Zymogen</keyword>
<dbReference type="SUPFAM" id="SSF47090">
    <property type="entry name" value="PGBD-like"/>
    <property type="match status" value="1"/>
</dbReference>
<evidence type="ECO:0000256" key="12">
    <source>
        <dbReference type="ARBA" id="ARBA00023049"/>
    </source>
</evidence>
<dbReference type="GO" id="GO:0031012">
    <property type="term" value="C:extracellular matrix"/>
    <property type="evidence" value="ECO:0007669"/>
    <property type="project" value="InterPro"/>
</dbReference>
<dbReference type="InterPro" id="IPR036375">
    <property type="entry name" value="Hemopexin-like_dom_sf"/>
</dbReference>
<feature type="disulfide bond" evidence="19">
    <location>
        <begin position="306"/>
        <end position="333"/>
    </location>
</feature>
<evidence type="ECO:0000256" key="21">
    <source>
        <dbReference type="SAM" id="SignalP"/>
    </source>
</evidence>
<dbReference type="Ensembl" id="ENSOMYT00000022351.2">
    <property type="protein sequence ID" value="ENSOMYP00000020349.2"/>
    <property type="gene ID" value="ENSOMYG00000009763.2"/>
</dbReference>
<evidence type="ECO:0000256" key="5">
    <source>
        <dbReference type="ARBA" id="ARBA00022670"/>
    </source>
</evidence>
<evidence type="ECO:0000256" key="16">
    <source>
        <dbReference type="ARBA" id="ARBA00023180"/>
    </source>
</evidence>
<feature type="disulfide bond" evidence="19">
    <location>
        <begin position="292"/>
        <end position="318"/>
    </location>
</feature>
<evidence type="ECO:0000256" key="9">
    <source>
        <dbReference type="ARBA" id="ARBA00022801"/>
    </source>
</evidence>
<dbReference type="InterPro" id="IPR033739">
    <property type="entry name" value="M10A_MMP"/>
</dbReference>
<evidence type="ECO:0000256" key="6">
    <source>
        <dbReference type="ARBA" id="ARBA00022723"/>
    </source>
</evidence>
<feature type="binding site" evidence="18">
    <location>
        <position position="187"/>
    </location>
    <ligand>
        <name>Ca(2+)</name>
        <dbReference type="ChEBI" id="CHEBI:29108"/>
        <label>3</label>
    </ligand>
</feature>
<dbReference type="GeneTree" id="ENSGT00940000157415"/>
<proteinExistence type="inferred from homology"/>
<dbReference type="FunFam" id="3.40.390.10:FF:000010">
    <property type="entry name" value="72 kDa type IV collagenase"/>
    <property type="match status" value="1"/>
</dbReference>
<keyword evidence="8" id="KW-0677">Repeat</keyword>
<evidence type="ECO:0000256" key="7">
    <source>
        <dbReference type="ARBA" id="ARBA00022729"/>
    </source>
</evidence>
<accession>A0A8C7PBZ3</accession>
<dbReference type="Pfam" id="PF01471">
    <property type="entry name" value="PG_binding_1"/>
    <property type="match status" value="1"/>
</dbReference>
<dbReference type="GO" id="GO:0030198">
    <property type="term" value="P:extracellular matrix organization"/>
    <property type="evidence" value="ECO:0007669"/>
    <property type="project" value="TreeGrafter"/>
</dbReference>
<dbReference type="CDD" id="cd04278">
    <property type="entry name" value="ZnMc_MMP"/>
    <property type="match status" value="1"/>
</dbReference>
<keyword evidence="16" id="KW-0325">Glycoprotein</keyword>
<keyword evidence="3" id="KW-0964">Secreted</keyword>
<feature type="binding site" evidence="18">
    <location>
        <position position="205"/>
    </location>
    <ligand>
        <name>Ca(2+)</name>
        <dbReference type="ChEBI" id="CHEBI:29108"/>
        <label>2</label>
    </ligand>
</feature>
<feature type="binding site" evidence="18">
    <location>
        <position position="135"/>
    </location>
    <ligand>
        <name>Ca(2+)</name>
        <dbReference type="ChEBI" id="CHEBI:29108"/>
        <label>1</label>
    </ligand>
</feature>
<evidence type="ECO:0000256" key="14">
    <source>
        <dbReference type="ARBA" id="ARBA00023145"/>
    </source>
</evidence>
<evidence type="ECO:0000256" key="18">
    <source>
        <dbReference type="PIRSR" id="PIRSR621190-2"/>
    </source>
</evidence>
<reference evidence="23" key="1">
    <citation type="submission" date="2020-07" db="EMBL/GenBank/DDBJ databases">
        <title>A long reads based de novo assembly of the rainbow trout Arlee double haploid line genome.</title>
        <authorList>
            <person name="Gao G."/>
            <person name="Palti Y."/>
        </authorList>
    </citation>
    <scope>NUCLEOTIDE SEQUENCE [LARGE SCALE GENOMIC DNA]</scope>
</reference>
<feature type="domain" description="Fibronectin type-II" evidence="22">
    <location>
        <begin position="287"/>
        <end position="335"/>
    </location>
</feature>
<dbReference type="InterPro" id="IPR002477">
    <property type="entry name" value="Peptidoglycan-bd-like"/>
</dbReference>
<dbReference type="CDD" id="cd00062">
    <property type="entry name" value="FN2"/>
    <property type="match status" value="3"/>
</dbReference>
<evidence type="ECO:0000313" key="24">
    <source>
        <dbReference type="Proteomes" id="UP000694395"/>
    </source>
</evidence>
<dbReference type="Proteomes" id="UP000694395">
    <property type="component" value="Chromosome 16"/>
</dbReference>
<comment type="cofactor">
    <cofactor evidence="18">
        <name>Ca(2+)</name>
        <dbReference type="ChEBI" id="CHEBI:29108"/>
    </cofactor>
    <text evidence="18">Can bind about 5 Ca(2+) ions per subunit.</text>
</comment>
<dbReference type="GO" id="GO:0005615">
    <property type="term" value="C:extracellular space"/>
    <property type="evidence" value="ECO:0007669"/>
    <property type="project" value="TreeGrafter"/>
</dbReference>
<keyword evidence="6 17" id="KW-0479">Metal-binding</keyword>
<comment type="cofactor">
    <cofactor evidence="18">
        <name>Zn(2+)</name>
        <dbReference type="ChEBI" id="CHEBI:29105"/>
    </cofactor>
    <text evidence="18">Binds 2 Zn(2+) ions per subunit.</text>
</comment>
<dbReference type="InterPro" id="IPR000562">
    <property type="entry name" value="FN_type2_dom"/>
</dbReference>
<feature type="disulfide bond" evidence="19">
    <location>
        <begin position="248"/>
        <end position="275"/>
    </location>
</feature>
<reference evidence="23" key="2">
    <citation type="submission" date="2025-08" db="UniProtKB">
        <authorList>
            <consortium name="Ensembl"/>
        </authorList>
    </citation>
    <scope>IDENTIFICATION</scope>
</reference>
<feature type="signal peptide" evidence="21">
    <location>
        <begin position="1"/>
        <end position="22"/>
    </location>
</feature>
<evidence type="ECO:0000256" key="19">
    <source>
        <dbReference type="PROSITE-ProRule" id="PRU00479"/>
    </source>
</evidence>
<dbReference type="GO" id="GO:0008270">
    <property type="term" value="F:zinc ion binding"/>
    <property type="evidence" value="ECO:0007669"/>
    <property type="project" value="InterPro"/>
</dbReference>
<dbReference type="PROSITE" id="PS00546">
    <property type="entry name" value="CYSTEINE_SWITCH"/>
    <property type="match status" value="1"/>
</dbReference>
<feature type="chain" id="PRO_5035425438" evidence="21">
    <location>
        <begin position="23"/>
        <end position="585"/>
    </location>
</feature>
<dbReference type="SMART" id="SM00120">
    <property type="entry name" value="HX"/>
    <property type="match status" value="2"/>
</dbReference>
<dbReference type="PRINTS" id="PR00013">
    <property type="entry name" value="FNTYPEII"/>
</dbReference>
<protein>
    <submittedName>
        <fullName evidence="23">Matrix metallopeptidase 9</fullName>
    </submittedName>
</protein>
<dbReference type="PRINTS" id="PR00138">
    <property type="entry name" value="MATRIXIN"/>
</dbReference>
<dbReference type="SMART" id="SM00235">
    <property type="entry name" value="ZnMc"/>
    <property type="match status" value="1"/>
</dbReference>
<feature type="binding site" description="in inhibited form" evidence="18">
    <location>
        <position position="103"/>
    </location>
    <ligand>
        <name>Zn(2+)</name>
        <dbReference type="ChEBI" id="CHEBI:29105"/>
        <label>2</label>
        <note>catalytic</note>
    </ligand>
</feature>
<evidence type="ECO:0000256" key="11">
    <source>
        <dbReference type="ARBA" id="ARBA00022837"/>
    </source>
</evidence>
<keyword evidence="9" id="KW-0378">Hydrolase</keyword>
<evidence type="ECO:0000256" key="20">
    <source>
        <dbReference type="PROSITE-ProRule" id="PRU01011"/>
    </source>
</evidence>
<dbReference type="Gene3D" id="2.10.10.10">
    <property type="entry name" value="Fibronectin, type II, collagen-binding"/>
    <property type="match status" value="2"/>
</dbReference>
<feature type="domain" description="Fibronectin type-II" evidence="22">
    <location>
        <begin position="345"/>
        <end position="393"/>
    </location>
</feature>
<dbReference type="Pfam" id="PF00040">
    <property type="entry name" value="fn2"/>
    <property type="match status" value="2"/>
</dbReference>
<dbReference type="PANTHER" id="PTHR10201:SF30">
    <property type="entry name" value="MATRIX METALLOPROTEINASE-9"/>
    <property type="match status" value="1"/>
</dbReference>
<keyword evidence="11 18" id="KW-0106">Calcium</keyword>
<dbReference type="InterPro" id="IPR018487">
    <property type="entry name" value="Hemopexin-like_repeat"/>
</dbReference>
<evidence type="ECO:0000256" key="15">
    <source>
        <dbReference type="ARBA" id="ARBA00023157"/>
    </source>
</evidence>
<dbReference type="InterPro" id="IPR036943">
    <property type="entry name" value="FN_type2_sf"/>
</dbReference>
<dbReference type="InterPro" id="IPR021158">
    <property type="entry name" value="Pept_M10A_Zn_BS"/>
</dbReference>
<feature type="binding site" evidence="18">
    <location>
        <position position="181"/>
    </location>
    <ligand>
        <name>Zn(2+)</name>
        <dbReference type="ChEBI" id="CHEBI:29105"/>
        <label>1</label>
    </ligand>
</feature>
<dbReference type="Pfam" id="PF00413">
    <property type="entry name" value="Peptidase_M10"/>
    <property type="match status" value="2"/>
</dbReference>
<keyword evidence="5" id="KW-0645">Protease</keyword>
<evidence type="ECO:0000256" key="8">
    <source>
        <dbReference type="ARBA" id="ARBA00022737"/>
    </source>
</evidence>
<dbReference type="GO" id="GO:0006508">
    <property type="term" value="P:proteolysis"/>
    <property type="evidence" value="ECO:0007669"/>
    <property type="project" value="UniProtKB-KW"/>
</dbReference>
<dbReference type="InterPro" id="IPR021190">
    <property type="entry name" value="Pept_M10A"/>
</dbReference>
<dbReference type="GO" id="GO:0030574">
    <property type="term" value="P:collagen catabolic process"/>
    <property type="evidence" value="ECO:0007669"/>
    <property type="project" value="UniProtKB-KW"/>
</dbReference>
<keyword evidence="7 21" id="KW-0732">Signal</keyword>
<keyword evidence="12" id="KW-0482">Metalloprotease</keyword>
<dbReference type="PANTHER" id="PTHR10201">
    <property type="entry name" value="MATRIX METALLOPROTEINASE"/>
    <property type="match status" value="1"/>
</dbReference>
<dbReference type="InterPro" id="IPR006026">
    <property type="entry name" value="Peptidase_Metallo"/>
</dbReference>
<evidence type="ECO:0000256" key="17">
    <source>
        <dbReference type="PIRSR" id="PIRSR001191-2"/>
    </source>
</evidence>
<name>A0A8C7PBZ3_ONCMY</name>
<dbReference type="SUPFAM" id="SSF55486">
    <property type="entry name" value="Metalloproteases ('zincins'), catalytic domain"/>
    <property type="match status" value="1"/>
</dbReference>
<dbReference type="PROSITE" id="PS51642">
    <property type="entry name" value="HEMOPEXIN_2"/>
    <property type="match status" value="1"/>
</dbReference>
<feature type="binding site" evidence="18">
    <location>
        <position position="210"/>
    </location>
    <ligand>
        <name>Ca(2+)</name>
        <dbReference type="ChEBI" id="CHEBI:29108"/>
        <label>1</label>
    </ligand>
</feature>
<dbReference type="GO" id="GO:0004222">
    <property type="term" value="F:metalloendopeptidase activity"/>
    <property type="evidence" value="ECO:0007669"/>
    <property type="project" value="InterPro"/>
</dbReference>
<feature type="binding site" evidence="18">
    <location>
        <position position="209"/>
    </location>
    <ligand>
        <name>Ca(2+)</name>
        <dbReference type="ChEBI" id="CHEBI:29108"/>
        <label>3</label>
    </ligand>
</feature>
<dbReference type="InterPro" id="IPR036365">
    <property type="entry name" value="PGBD-like_sf"/>
</dbReference>
<dbReference type="Gene3D" id="3.40.390.10">
    <property type="entry name" value="Collagenase (Catalytic Domain)"/>
    <property type="match status" value="2"/>
</dbReference>
<dbReference type="InterPro" id="IPR013806">
    <property type="entry name" value="Kringle-like"/>
</dbReference>
<dbReference type="PROSITE" id="PS51092">
    <property type="entry name" value="FN2_2"/>
    <property type="match status" value="3"/>
</dbReference>
<feature type="binding site" evidence="18">
    <location>
        <position position="194"/>
    </location>
    <ligand>
        <name>Zn(2+)</name>
        <dbReference type="ChEBI" id="CHEBI:29105"/>
        <label>1</label>
    </ligand>
</feature>
<evidence type="ECO:0000256" key="1">
    <source>
        <dbReference type="ARBA" id="ARBA00004498"/>
    </source>
</evidence>
<sequence length="585" mass="65932">MRSHHSVLVFLVLAMCTVGGWCFPLEKTVSVTFPGDVLKNMTDMELAESYLKRFGYMNVQHRSGFQSMVSTSKALMRMQRQMGLEETGTLDKSTVAAMKAPRCGVPDIRSYQTFDGDLKWDHHDVTYRILNYSPDMEASLIDDAFARAFKVWSDVTPLTFTRLFDGTADIMVSFGKADHGDGYPFDGKDGLLAHAFPPGEGIQGDAHFDDDENWTLGKGAAVKTSFGNAEGALCHFPFSFEGKEYSTCTTEGRSDNLPWCATTADYGRDKKFGFCPSELLYTFDGNSNGKECVFPFVFLGETYEGCTTEGRSDGYRWCSTTDNFDKDKKYGFCPNRDTAVIGGNSEGEPCQFPFVFLGKKYDSCTSEGRGDGRLWCATTGDFDADTKWGFCPDRGYSLFLVAAHEFGHALGLDHSNIRDALMYPMYSYVEDFSLHEDDVEGIQYLYGMILSQYDMITQYPYKTEGGLKGPFSMSERWPALPAVIDTAFEDLVTKKIYFFSGTRFWVYTGQSLLGPRSIDKLGLPSTVEKVEGALQRGKGKVLLFSHIYFCRDSFYWRMNSRRQVDRVGYVKYDILKCTDSSNFRY</sequence>
<reference evidence="23" key="3">
    <citation type="submission" date="2025-09" db="UniProtKB">
        <authorList>
            <consortium name="Ensembl"/>
        </authorList>
    </citation>
    <scope>IDENTIFICATION</scope>
</reference>
<dbReference type="SMART" id="SM00059">
    <property type="entry name" value="FN2"/>
    <property type="match status" value="3"/>
</dbReference>
<feature type="disulfide bond" evidence="19">
    <location>
        <begin position="350"/>
        <end position="376"/>
    </location>
</feature>
<dbReference type="InterPro" id="IPR024079">
    <property type="entry name" value="MetalloPept_cat_dom_sf"/>
</dbReference>
<comment type="subcellular location">
    <subcellularLocation>
        <location evidence="1">Secreted</location>
        <location evidence="1">Extracellular space</location>
        <location evidence="1">Extracellular matrix</location>
    </subcellularLocation>
</comment>
<evidence type="ECO:0000256" key="2">
    <source>
        <dbReference type="ARBA" id="ARBA00010370"/>
    </source>
</evidence>